<accession>A0A3B4CEE0</accession>
<evidence type="ECO:0000313" key="16">
    <source>
        <dbReference type="Proteomes" id="UP001501920"/>
    </source>
</evidence>
<keyword evidence="12" id="KW-0175">Coiled coil</keyword>
<keyword evidence="6" id="KW-0862">Zinc</keyword>
<dbReference type="Gene3D" id="3.30.160.60">
    <property type="entry name" value="Classic Zinc Finger"/>
    <property type="match status" value="3"/>
</dbReference>
<dbReference type="Pfam" id="PF00096">
    <property type="entry name" value="zf-C2H2"/>
    <property type="match status" value="3"/>
</dbReference>
<evidence type="ECO:0000256" key="10">
    <source>
        <dbReference type="ARBA" id="ARBA00023242"/>
    </source>
</evidence>
<evidence type="ECO:0000256" key="13">
    <source>
        <dbReference type="SAM" id="MobiDB-lite"/>
    </source>
</evidence>
<dbReference type="Ensembl" id="ENSPNAT00000015529.2">
    <property type="protein sequence ID" value="ENSPNAP00000009241.2"/>
    <property type="gene ID" value="ENSPNAG00000003251.2"/>
</dbReference>
<keyword evidence="4" id="KW-0677">Repeat</keyword>
<dbReference type="GO" id="GO:0008270">
    <property type="term" value="F:zinc ion binding"/>
    <property type="evidence" value="ECO:0007669"/>
    <property type="project" value="UniProtKB-KW"/>
</dbReference>
<feature type="compositionally biased region" description="Polar residues" evidence="13">
    <location>
        <begin position="174"/>
        <end position="192"/>
    </location>
</feature>
<feature type="domain" description="C2H2-type" evidence="14">
    <location>
        <begin position="236"/>
        <end position="263"/>
    </location>
</feature>
<evidence type="ECO:0000256" key="8">
    <source>
        <dbReference type="ARBA" id="ARBA00023125"/>
    </source>
</evidence>
<keyword evidence="16" id="KW-1185">Reference proteome</keyword>
<proteinExistence type="inferred from homology"/>
<dbReference type="SMART" id="SM00355">
    <property type="entry name" value="ZnF_C2H2"/>
    <property type="match status" value="5"/>
</dbReference>
<evidence type="ECO:0000256" key="1">
    <source>
        <dbReference type="ARBA" id="ARBA00004123"/>
    </source>
</evidence>
<dbReference type="PANTHER" id="PTHR16515:SF66">
    <property type="entry name" value="C2H2-TYPE DOMAIN-CONTAINING PROTEIN"/>
    <property type="match status" value="1"/>
</dbReference>
<reference evidence="15" key="3">
    <citation type="submission" date="2025-09" db="UniProtKB">
        <authorList>
            <consortium name="Ensembl"/>
        </authorList>
    </citation>
    <scope>IDENTIFICATION</scope>
</reference>
<reference evidence="15" key="2">
    <citation type="submission" date="2025-08" db="UniProtKB">
        <authorList>
            <consortium name="Ensembl"/>
        </authorList>
    </citation>
    <scope>IDENTIFICATION</scope>
</reference>
<feature type="coiled-coil region" evidence="12">
    <location>
        <begin position="23"/>
        <end position="50"/>
    </location>
</feature>
<protein>
    <recommendedName>
        <fullName evidence="14">C2H2-type domain-containing protein</fullName>
    </recommendedName>
</protein>
<dbReference type="GO" id="GO:0005634">
    <property type="term" value="C:nucleus"/>
    <property type="evidence" value="ECO:0007669"/>
    <property type="project" value="UniProtKB-SubCell"/>
</dbReference>
<evidence type="ECO:0000313" key="15">
    <source>
        <dbReference type="Ensembl" id="ENSPNAP00000009241.2"/>
    </source>
</evidence>
<dbReference type="AlphaFoldDB" id="A0A3B4CEE0"/>
<dbReference type="GO" id="GO:0003677">
    <property type="term" value="F:DNA binding"/>
    <property type="evidence" value="ECO:0007669"/>
    <property type="project" value="UniProtKB-KW"/>
</dbReference>
<dbReference type="InterPro" id="IPR013087">
    <property type="entry name" value="Znf_C2H2_type"/>
</dbReference>
<comment type="subcellular location">
    <subcellularLocation>
        <location evidence="1">Nucleus</location>
    </subcellularLocation>
</comment>
<feature type="domain" description="C2H2-type" evidence="14">
    <location>
        <begin position="264"/>
        <end position="291"/>
    </location>
</feature>
<evidence type="ECO:0000256" key="9">
    <source>
        <dbReference type="ARBA" id="ARBA00023163"/>
    </source>
</evidence>
<feature type="domain" description="C2H2-type" evidence="14">
    <location>
        <begin position="210"/>
        <end position="232"/>
    </location>
</feature>
<evidence type="ECO:0000259" key="14">
    <source>
        <dbReference type="PROSITE" id="PS50157"/>
    </source>
</evidence>
<dbReference type="PROSITE" id="PS00028">
    <property type="entry name" value="ZINC_FINGER_C2H2_1"/>
    <property type="match status" value="5"/>
</dbReference>
<keyword evidence="8" id="KW-0238">DNA-binding</keyword>
<keyword evidence="7" id="KW-0805">Transcription regulation</keyword>
<dbReference type="FunFam" id="3.30.160.60:FF:000512">
    <property type="entry name" value="zinc finger protein 197 isoform X1"/>
    <property type="match status" value="1"/>
</dbReference>
<feature type="domain" description="C2H2-type" evidence="14">
    <location>
        <begin position="292"/>
        <end position="319"/>
    </location>
</feature>
<name>A0A3B4CEE0_PYGNA</name>
<feature type="region of interest" description="Disordered" evidence="13">
    <location>
        <begin position="56"/>
        <end position="79"/>
    </location>
</feature>
<keyword evidence="9" id="KW-0804">Transcription</keyword>
<comment type="similarity">
    <text evidence="2">Belongs to the krueppel C2H2-type zinc-finger protein family.</text>
</comment>
<dbReference type="FunFam" id="3.30.160.60:FF:002343">
    <property type="entry name" value="Zinc finger protein 33A"/>
    <property type="match status" value="1"/>
</dbReference>
<evidence type="ECO:0000256" key="5">
    <source>
        <dbReference type="ARBA" id="ARBA00022771"/>
    </source>
</evidence>
<keyword evidence="10" id="KW-0539">Nucleus</keyword>
<evidence type="ECO:0000256" key="12">
    <source>
        <dbReference type="SAM" id="Coils"/>
    </source>
</evidence>
<keyword evidence="3" id="KW-0479">Metal-binding</keyword>
<dbReference type="InterPro" id="IPR050331">
    <property type="entry name" value="Zinc_finger"/>
</dbReference>
<dbReference type="GeneTree" id="ENSGT00940000154308"/>
<feature type="region of interest" description="Disordered" evidence="13">
    <location>
        <begin position="163"/>
        <end position="192"/>
    </location>
</feature>
<evidence type="ECO:0000256" key="3">
    <source>
        <dbReference type="ARBA" id="ARBA00022723"/>
    </source>
</evidence>
<dbReference type="PROSITE" id="PS50157">
    <property type="entry name" value="ZINC_FINGER_C2H2_2"/>
    <property type="match status" value="5"/>
</dbReference>
<feature type="domain" description="C2H2-type" evidence="14">
    <location>
        <begin position="319"/>
        <end position="347"/>
    </location>
</feature>
<keyword evidence="5 11" id="KW-0863">Zinc-finger</keyword>
<dbReference type="FunFam" id="3.30.160.60:FF:000382">
    <property type="entry name" value="zinc finger protein 35 isoform X4"/>
    <property type="match status" value="1"/>
</dbReference>
<dbReference type="PANTHER" id="PTHR16515">
    <property type="entry name" value="PR DOMAIN ZINC FINGER PROTEIN"/>
    <property type="match status" value="1"/>
</dbReference>
<evidence type="ECO:0000256" key="11">
    <source>
        <dbReference type="PROSITE-ProRule" id="PRU00042"/>
    </source>
</evidence>
<dbReference type="SUPFAM" id="SSF57667">
    <property type="entry name" value="beta-beta-alpha zinc fingers"/>
    <property type="match status" value="3"/>
</dbReference>
<reference evidence="15 16" key="1">
    <citation type="submission" date="2020-10" db="EMBL/GenBank/DDBJ databases">
        <title>Pygocentrus nattereri (red-bellied piranha) genome, fPygNat1, primary haplotype.</title>
        <authorList>
            <person name="Myers G."/>
            <person name="Meyer A."/>
            <person name="Karagic N."/>
            <person name="Pippel M."/>
            <person name="Winkler S."/>
            <person name="Tracey A."/>
            <person name="Wood J."/>
            <person name="Formenti G."/>
            <person name="Howe K."/>
            <person name="Fedrigo O."/>
            <person name="Jarvis E.D."/>
        </authorList>
    </citation>
    <scope>NUCLEOTIDE SEQUENCE [LARGE SCALE GENOMIC DNA]</scope>
</reference>
<evidence type="ECO:0000256" key="6">
    <source>
        <dbReference type="ARBA" id="ARBA00022833"/>
    </source>
</evidence>
<organism evidence="15 16">
    <name type="scientific">Pygocentrus nattereri</name>
    <name type="common">Red-bellied piranha</name>
    <dbReference type="NCBI Taxonomy" id="42514"/>
    <lineage>
        <taxon>Eukaryota</taxon>
        <taxon>Metazoa</taxon>
        <taxon>Chordata</taxon>
        <taxon>Craniata</taxon>
        <taxon>Vertebrata</taxon>
        <taxon>Euteleostomi</taxon>
        <taxon>Actinopterygii</taxon>
        <taxon>Neopterygii</taxon>
        <taxon>Teleostei</taxon>
        <taxon>Ostariophysi</taxon>
        <taxon>Characiformes</taxon>
        <taxon>Characoidei</taxon>
        <taxon>Pygocentrus</taxon>
    </lineage>
</organism>
<evidence type="ECO:0000256" key="4">
    <source>
        <dbReference type="ARBA" id="ARBA00022737"/>
    </source>
</evidence>
<evidence type="ECO:0000256" key="2">
    <source>
        <dbReference type="ARBA" id="ARBA00006991"/>
    </source>
</evidence>
<evidence type="ECO:0000256" key="7">
    <source>
        <dbReference type="ARBA" id="ARBA00023015"/>
    </source>
</evidence>
<dbReference type="Proteomes" id="UP001501920">
    <property type="component" value="Chromosome 14"/>
</dbReference>
<sequence>MSKMDILNSYLTERLAVAVREILEAVEATVTEYRQETAQTRIENEKLRGQLRDALSRAETGGQGKVPNSWSSSLEQREELQEVQENETQCQKWSDGPLNEKGPQILVPVCKEERYTLKLGSHTESLTSVDVQGHNSQQGLDVSLPVVKLHRVKIEPEETEIPVSLPDTDVPTHTGHSYSPETSQRTVSPSRGCQNAPLSVTGEIHGDAQYKCSHCRKTFKELKRLQTHQQAHERAFGCSWCGKGFYQSADLRRHLRTHTGERPYRCTWCSKSFSQRSNLRRHVRIHTGERPYQCTLCSRSFSDGHTLKKHQRKHYEERYCCSLCDQSFTVARSLQLHLLKQHLIEQRQ</sequence>
<dbReference type="GO" id="GO:0010468">
    <property type="term" value="P:regulation of gene expression"/>
    <property type="evidence" value="ECO:0007669"/>
    <property type="project" value="TreeGrafter"/>
</dbReference>
<dbReference type="InterPro" id="IPR036236">
    <property type="entry name" value="Znf_C2H2_sf"/>
</dbReference>